<dbReference type="HOGENOM" id="CLU_038238_1_1_4"/>
<feature type="chain" id="PRO_5002950012" evidence="12">
    <location>
        <begin position="21"/>
        <end position="426"/>
    </location>
</feature>
<evidence type="ECO:0000256" key="5">
    <source>
        <dbReference type="ARBA" id="ARBA00022692"/>
    </source>
</evidence>
<dbReference type="STRING" id="543728.Vapar_5961"/>
<keyword evidence="6 12" id="KW-0732">Signal</keyword>
<dbReference type="Gene3D" id="2.40.160.10">
    <property type="entry name" value="Porin"/>
    <property type="match status" value="1"/>
</dbReference>
<evidence type="ECO:0000256" key="1">
    <source>
        <dbReference type="ARBA" id="ARBA00004571"/>
    </source>
</evidence>
<dbReference type="Pfam" id="PF13609">
    <property type="entry name" value="Porin_4"/>
    <property type="match status" value="1"/>
</dbReference>
<evidence type="ECO:0000256" key="3">
    <source>
        <dbReference type="ARBA" id="ARBA00022448"/>
    </source>
</evidence>
<dbReference type="OrthoDB" id="6975458at2"/>
<keyword evidence="8" id="KW-0626">Porin</keyword>
<evidence type="ECO:0000256" key="11">
    <source>
        <dbReference type="SAM" id="MobiDB-lite"/>
    </source>
</evidence>
<dbReference type="GO" id="GO:0046930">
    <property type="term" value="C:pore complex"/>
    <property type="evidence" value="ECO:0007669"/>
    <property type="project" value="UniProtKB-KW"/>
</dbReference>
<feature type="compositionally biased region" description="Polar residues" evidence="11">
    <location>
        <begin position="55"/>
        <end position="73"/>
    </location>
</feature>
<feature type="region of interest" description="Disordered" evidence="11">
    <location>
        <begin position="55"/>
        <end position="76"/>
    </location>
</feature>
<dbReference type="GO" id="GO:0006811">
    <property type="term" value="P:monoatomic ion transport"/>
    <property type="evidence" value="ECO:0007669"/>
    <property type="project" value="UniProtKB-KW"/>
</dbReference>
<dbReference type="GO" id="GO:0015288">
    <property type="term" value="F:porin activity"/>
    <property type="evidence" value="ECO:0007669"/>
    <property type="project" value="UniProtKB-KW"/>
</dbReference>
<dbReference type="AlphaFoldDB" id="C5D0M1"/>
<dbReference type="InterPro" id="IPR002299">
    <property type="entry name" value="Porin_Neis"/>
</dbReference>
<dbReference type="SUPFAM" id="SSF56935">
    <property type="entry name" value="Porins"/>
    <property type="match status" value="1"/>
</dbReference>
<dbReference type="InterPro" id="IPR033900">
    <property type="entry name" value="Gram_neg_porin_domain"/>
</dbReference>
<comment type="subcellular location">
    <subcellularLocation>
        <location evidence="1">Cell outer membrane</location>
        <topology evidence="1">Multi-pass membrane protein</topology>
    </subcellularLocation>
</comment>
<keyword evidence="7" id="KW-0406">Ion transport</keyword>
<dbReference type="CDD" id="cd00342">
    <property type="entry name" value="gram_neg_porins"/>
    <property type="match status" value="1"/>
</dbReference>
<keyword evidence="3" id="KW-0813">Transport</keyword>
<keyword evidence="5" id="KW-0812">Transmembrane</keyword>
<evidence type="ECO:0000259" key="13">
    <source>
        <dbReference type="Pfam" id="PF13609"/>
    </source>
</evidence>
<accession>C5D0M1</accession>
<evidence type="ECO:0000256" key="10">
    <source>
        <dbReference type="ARBA" id="ARBA00023237"/>
    </source>
</evidence>
<sequence length="426" mass="44135" precursor="true">MNRTTLVAASLLSCATAATAQSSVTLFGVVDVGVSHYSARSDFYNNTASPAIASPSVTRSQTALSNSGTSNSRLGFRGTEDLGGGLAAGFWLEAGTTPDNGATAIASFARRSTVSLSGPFGEVRLGRDFTPTFWNDSVFSPFSTIGVGANVVSSVGTNLQTVRGPGSAVAASDNYLRTSNSIGYFLPPNLGGVYGQFQYALHENVSQSSLPGSPSQKGRYFGGRLGYAAGPFDVALAYGESTAADTTGVSPVGLPTGVNLREKIKTINLGASYDFGFMKIFGELSQVRDQALSSAPVPVLGSLTLRDSDKYKGGLVGITVPVGAGLIKAAYSRVKFDNDLGPLATPLTPRRDASVNKLAIGFDYNLSKRTALYATAARIRIKNGQNNPAIMGAVTGGVTYLTTGAGISGFAPRSSTGYDFGIRHAF</sequence>
<dbReference type="InterPro" id="IPR023614">
    <property type="entry name" value="Porin_dom_sf"/>
</dbReference>
<dbReference type="KEGG" id="vap:Vapar_5961"/>
<feature type="domain" description="Porin" evidence="13">
    <location>
        <begin position="9"/>
        <end position="383"/>
    </location>
</feature>
<evidence type="ECO:0000256" key="2">
    <source>
        <dbReference type="ARBA" id="ARBA00011233"/>
    </source>
</evidence>
<evidence type="ECO:0000256" key="4">
    <source>
        <dbReference type="ARBA" id="ARBA00022452"/>
    </source>
</evidence>
<evidence type="ECO:0000256" key="8">
    <source>
        <dbReference type="ARBA" id="ARBA00023114"/>
    </source>
</evidence>
<dbReference type="PRINTS" id="PR00184">
    <property type="entry name" value="NEISSPPORIN"/>
</dbReference>
<organism evidence="14">
    <name type="scientific">Variovorax paradoxus (strain S110)</name>
    <dbReference type="NCBI Taxonomy" id="543728"/>
    <lineage>
        <taxon>Bacteria</taxon>
        <taxon>Pseudomonadati</taxon>
        <taxon>Pseudomonadota</taxon>
        <taxon>Betaproteobacteria</taxon>
        <taxon>Burkholderiales</taxon>
        <taxon>Comamonadaceae</taxon>
        <taxon>Variovorax</taxon>
    </lineage>
</organism>
<evidence type="ECO:0000256" key="9">
    <source>
        <dbReference type="ARBA" id="ARBA00023136"/>
    </source>
</evidence>
<evidence type="ECO:0000313" key="14">
    <source>
        <dbReference type="EMBL" id="ACS22532.1"/>
    </source>
</evidence>
<dbReference type="EMBL" id="CP001636">
    <property type="protein sequence ID" value="ACS22532.1"/>
    <property type="molecule type" value="Genomic_DNA"/>
</dbReference>
<dbReference type="GO" id="GO:0009279">
    <property type="term" value="C:cell outer membrane"/>
    <property type="evidence" value="ECO:0007669"/>
    <property type="project" value="UniProtKB-SubCell"/>
</dbReference>
<feature type="signal peptide" evidence="12">
    <location>
        <begin position="1"/>
        <end position="20"/>
    </location>
</feature>
<keyword evidence="10" id="KW-0998">Cell outer membrane</keyword>
<dbReference type="PANTHER" id="PTHR34501:SF9">
    <property type="entry name" value="MAJOR OUTER MEMBRANE PROTEIN P.IA"/>
    <property type="match status" value="1"/>
</dbReference>
<name>C5D0M1_VARPS</name>
<protein>
    <submittedName>
        <fullName evidence="14">Porin Gram-negative type</fullName>
    </submittedName>
</protein>
<dbReference type="PANTHER" id="PTHR34501">
    <property type="entry name" value="PROTEIN YDDL-RELATED"/>
    <property type="match status" value="1"/>
</dbReference>
<evidence type="ECO:0000256" key="7">
    <source>
        <dbReference type="ARBA" id="ARBA00023065"/>
    </source>
</evidence>
<keyword evidence="4" id="KW-1134">Transmembrane beta strand</keyword>
<evidence type="ECO:0000256" key="12">
    <source>
        <dbReference type="SAM" id="SignalP"/>
    </source>
</evidence>
<dbReference type="InterPro" id="IPR050298">
    <property type="entry name" value="Gram-neg_bact_OMP"/>
</dbReference>
<evidence type="ECO:0000256" key="6">
    <source>
        <dbReference type="ARBA" id="ARBA00022729"/>
    </source>
</evidence>
<keyword evidence="9" id="KW-0472">Membrane</keyword>
<proteinExistence type="predicted"/>
<reference evidence="14" key="1">
    <citation type="submission" date="2009-06" db="EMBL/GenBank/DDBJ databases">
        <title>Complete sequence of chromosome 2 of Variovorax paradoxus S110.</title>
        <authorList>
            <consortium name="US DOE Joint Genome Institute"/>
            <person name="Lucas S."/>
            <person name="Copeland A."/>
            <person name="Lapidus A."/>
            <person name="Glavina del Rio T."/>
            <person name="Tice H."/>
            <person name="Bruce D."/>
            <person name="Goodwin L."/>
            <person name="Pitluck S."/>
            <person name="Chertkov O."/>
            <person name="Brettin T."/>
            <person name="Detter J.C."/>
            <person name="Han C."/>
            <person name="Larimer F."/>
            <person name="Land M."/>
            <person name="Hauser L."/>
            <person name="Kyrpides N."/>
            <person name="Ovchinnikova G."/>
            <person name="Orwin P."/>
            <person name="Leadbetter J.R."/>
            <person name="Spain J.C."/>
            <person name="Han J.I."/>
        </authorList>
    </citation>
    <scope>NUCLEOTIDE SEQUENCE</scope>
    <source>
        <strain evidence="14">S110</strain>
    </source>
</reference>
<gene>
    <name evidence="14" type="ordered locus">Vapar_5961</name>
</gene>
<comment type="subunit">
    <text evidence="2">Homotrimer.</text>
</comment>
<dbReference type="eggNOG" id="COG3203">
    <property type="taxonomic scope" value="Bacteria"/>
</dbReference>